<keyword evidence="3" id="KW-1185">Reference proteome</keyword>
<feature type="region of interest" description="Disordered" evidence="1">
    <location>
        <begin position="1"/>
        <end position="25"/>
    </location>
</feature>
<name>A0A9W8JA61_9AGAR</name>
<dbReference type="OrthoDB" id="3005014at2759"/>
<proteinExistence type="predicted"/>
<evidence type="ECO:0000256" key="1">
    <source>
        <dbReference type="SAM" id="MobiDB-lite"/>
    </source>
</evidence>
<dbReference type="EMBL" id="JANBPK010000902">
    <property type="protein sequence ID" value="KAJ2929069.1"/>
    <property type="molecule type" value="Genomic_DNA"/>
</dbReference>
<protein>
    <submittedName>
        <fullName evidence="2">Uncharacterized protein</fullName>
    </submittedName>
</protein>
<dbReference type="Proteomes" id="UP001140091">
    <property type="component" value="Unassembled WGS sequence"/>
</dbReference>
<reference evidence="2" key="1">
    <citation type="submission" date="2022-06" db="EMBL/GenBank/DDBJ databases">
        <title>Genome Sequence of Candolleomyces eurysporus.</title>
        <authorList>
            <person name="Buettner E."/>
        </authorList>
    </citation>
    <scope>NUCLEOTIDE SEQUENCE</scope>
    <source>
        <strain evidence="2">VTCC 930004</strain>
    </source>
</reference>
<sequence length="126" mass="13955">MASTTTADSGKDNQPPQANARKRGYTDIFTATGPPLKQVKTDPLVGHGRHFGRTVSTFCRVQTLIKNGLSRTVQLELGRLSEADLSLSEKKEHDVYCQLLASSPNLEERLCIGSEQEIYYIAEMVQ</sequence>
<evidence type="ECO:0000313" key="2">
    <source>
        <dbReference type="EMBL" id="KAJ2929069.1"/>
    </source>
</evidence>
<organism evidence="2 3">
    <name type="scientific">Candolleomyces eurysporus</name>
    <dbReference type="NCBI Taxonomy" id="2828524"/>
    <lineage>
        <taxon>Eukaryota</taxon>
        <taxon>Fungi</taxon>
        <taxon>Dikarya</taxon>
        <taxon>Basidiomycota</taxon>
        <taxon>Agaricomycotina</taxon>
        <taxon>Agaricomycetes</taxon>
        <taxon>Agaricomycetidae</taxon>
        <taxon>Agaricales</taxon>
        <taxon>Agaricineae</taxon>
        <taxon>Psathyrellaceae</taxon>
        <taxon>Candolleomyces</taxon>
    </lineage>
</organism>
<accession>A0A9W8JA61</accession>
<feature type="non-terminal residue" evidence="2">
    <location>
        <position position="1"/>
    </location>
</feature>
<feature type="compositionally biased region" description="Polar residues" evidence="1">
    <location>
        <begin position="1"/>
        <end position="17"/>
    </location>
</feature>
<evidence type="ECO:0000313" key="3">
    <source>
        <dbReference type="Proteomes" id="UP001140091"/>
    </source>
</evidence>
<gene>
    <name evidence="2" type="ORF">H1R20_g8026</name>
</gene>
<dbReference type="AlphaFoldDB" id="A0A9W8JA61"/>
<comment type="caution">
    <text evidence="2">The sequence shown here is derived from an EMBL/GenBank/DDBJ whole genome shotgun (WGS) entry which is preliminary data.</text>
</comment>